<accession>A0ABU6Q3I0</accession>
<feature type="repeat" description="PPR" evidence="3">
    <location>
        <begin position="28"/>
        <end position="62"/>
    </location>
</feature>
<dbReference type="InterPro" id="IPR002885">
    <property type="entry name" value="PPR_rpt"/>
</dbReference>
<dbReference type="EMBL" id="JASCZI010000008">
    <property type="protein sequence ID" value="MED6106367.1"/>
    <property type="molecule type" value="Genomic_DNA"/>
</dbReference>
<sequence>MRVHVKAGRTEKVLQVYNQMKRLDCPADAITYNSLIESHCRDENLEEAVKVLNSMVKKGVAPKASSFNSIFGCIAQLHDVNGAHRMYARMKELKCQANTLTYNILMRIILISMYCEKGHWNNAYKFMKEMVEEKGLKPNQSAYETVLELLRKAGQLKLHEDLVEKMVAMGFVSRPL</sequence>
<dbReference type="InterPro" id="IPR011990">
    <property type="entry name" value="TPR-like_helical_dom_sf"/>
</dbReference>
<dbReference type="PANTHER" id="PTHR47447">
    <property type="entry name" value="OS03G0856100 PROTEIN"/>
    <property type="match status" value="1"/>
</dbReference>
<protein>
    <recommendedName>
        <fullName evidence="6">Pentatricopeptide repeat-containing protein</fullName>
    </recommendedName>
</protein>
<comment type="similarity">
    <text evidence="1">Belongs to the PPR family. P subfamily.</text>
</comment>
<evidence type="ECO:0000256" key="2">
    <source>
        <dbReference type="ARBA" id="ARBA00022737"/>
    </source>
</evidence>
<reference evidence="4 5" key="1">
    <citation type="journal article" date="2023" name="Plants (Basel)">
        <title>Bridging the Gap: Combining Genomics and Transcriptomics Approaches to Understand Stylosanthes scabra, an Orphan Legume from the Brazilian Caatinga.</title>
        <authorList>
            <person name="Ferreira-Neto J.R.C."/>
            <person name="da Silva M.D."/>
            <person name="Binneck E."/>
            <person name="de Melo N.F."/>
            <person name="da Silva R.H."/>
            <person name="de Melo A.L.T.M."/>
            <person name="Pandolfi V."/>
            <person name="Bustamante F.O."/>
            <person name="Brasileiro-Vidal A.C."/>
            <person name="Benko-Iseppon A.M."/>
        </authorList>
    </citation>
    <scope>NUCLEOTIDE SEQUENCE [LARGE SCALE GENOMIC DNA]</scope>
    <source>
        <tissue evidence="4">Leaves</tissue>
    </source>
</reference>
<dbReference type="Pfam" id="PF01535">
    <property type="entry name" value="PPR"/>
    <property type="match status" value="1"/>
</dbReference>
<dbReference type="SUPFAM" id="SSF48452">
    <property type="entry name" value="TPR-like"/>
    <property type="match status" value="1"/>
</dbReference>
<keyword evidence="5" id="KW-1185">Reference proteome</keyword>
<evidence type="ECO:0000256" key="3">
    <source>
        <dbReference type="PROSITE-ProRule" id="PRU00708"/>
    </source>
</evidence>
<dbReference type="Pfam" id="PF13041">
    <property type="entry name" value="PPR_2"/>
    <property type="match status" value="2"/>
</dbReference>
<dbReference type="PANTHER" id="PTHR47447:SF23">
    <property type="entry name" value="PENTACOTRIPEPTIDE-REPEAT REGION OF PRORP DOMAIN-CONTAINING PROTEIN"/>
    <property type="match status" value="1"/>
</dbReference>
<dbReference type="NCBIfam" id="TIGR00756">
    <property type="entry name" value="PPR"/>
    <property type="match status" value="4"/>
</dbReference>
<keyword evidence="2" id="KW-0677">Repeat</keyword>
<evidence type="ECO:0008006" key="6">
    <source>
        <dbReference type="Google" id="ProtNLM"/>
    </source>
</evidence>
<dbReference type="Proteomes" id="UP001341840">
    <property type="component" value="Unassembled WGS sequence"/>
</dbReference>
<dbReference type="PROSITE" id="PS51375">
    <property type="entry name" value="PPR"/>
    <property type="match status" value="2"/>
</dbReference>
<evidence type="ECO:0000256" key="1">
    <source>
        <dbReference type="ARBA" id="ARBA00007626"/>
    </source>
</evidence>
<gene>
    <name evidence="4" type="ORF">PIB30_004141</name>
</gene>
<feature type="repeat" description="PPR" evidence="3">
    <location>
        <begin position="103"/>
        <end position="138"/>
    </location>
</feature>
<dbReference type="Gene3D" id="1.25.40.10">
    <property type="entry name" value="Tetratricopeptide repeat domain"/>
    <property type="match status" value="2"/>
</dbReference>
<evidence type="ECO:0000313" key="4">
    <source>
        <dbReference type="EMBL" id="MED6106367.1"/>
    </source>
</evidence>
<evidence type="ECO:0000313" key="5">
    <source>
        <dbReference type="Proteomes" id="UP001341840"/>
    </source>
</evidence>
<comment type="caution">
    <text evidence="4">The sequence shown here is derived from an EMBL/GenBank/DDBJ whole genome shotgun (WGS) entry which is preliminary data.</text>
</comment>
<organism evidence="4 5">
    <name type="scientific">Stylosanthes scabra</name>
    <dbReference type="NCBI Taxonomy" id="79078"/>
    <lineage>
        <taxon>Eukaryota</taxon>
        <taxon>Viridiplantae</taxon>
        <taxon>Streptophyta</taxon>
        <taxon>Embryophyta</taxon>
        <taxon>Tracheophyta</taxon>
        <taxon>Spermatophyta</taxon>
        <taxon>Magnoliopsida</taxon>
        <taxon>eudicotyledons</taxon>
        <taxon>Gunneridae</taxon>
        <taxon>Pentapetalae</taxon>
        <taxon>rosids</taxon>
        <taxon>fabids</taxon>
        <taxon>Fabales</taxon>
        <taxon>Fabaceae</taxon>
        <taxon>Papilionoideae</taxon>
        <taxon>50 kb inversion clade</taxon>
        <taxon>dalbergioids sensu lato</taxon>
        <taxon>Dalbergieae</taxon>
        <taxon>Pterocarpus clade</taxon>
        <taxon>Stylosanthes</taxon>
    </lineage>
</organism>
<name>A0ABU6Q3I0_9FABA</name>
<proteinExistence type="inferred from homology"/>